<evidence type="ECO:0000256" key="4">
    <source>
        <dbReference type="ARBA" id="ARBA00023125"/>
    </source>
</evidence>
<evidence type="ECO:0000313" key="8">
    <source>
        <dbReference type="Proteomes" id="UP000812277"/>
    </source>
</evidence>
<dbReference type="PANTHER" id="PTHR33217">
    <property type="entry name" value="TRANSPOSASE FOR INSERTION SEQUENCE ELEMENT IS1081"/>
    <property type="match status" value="1"/>
</dbReference>
<comment type="function">
    <text evidence="1 6">Required for the transposition of the insertion element.</text>
</comment>
<name>A0ABS7DDS1_9BACL</name>
<proteinExistence type="inferred from homology"/>
<evidence type="ECO:0000256" key="2">
    <source>
        <dbReference type="ARBA" id="ARBA00010961"/>
    </source>
</evidence>
<evidence type="ECO:0000256" key="3">
    <source>
        <dbReference type="ARBA" id="ARBA00022578"/>
    </source>
</evidence>
<keyword evidence="8" id="KW-1185">Reference proteome</keyword>
<keyword evidence="3 6" id="KW-0815">Transposition</keyword>
<dbReference type="PANTHER" id="PTHR33217:SF8">
    <property type="entry name" value="MUTATOR FAMILY TRANSPOSASE"/>
    <property type="match status" value="1"/>
</dbReference>
<dbReference type="EMBL" id="JAHZIJ010000090">
    <property type="protein sequence ID" value="MBW7477894.1"/>
    <property type="molecule type" value="Genomic_DNA"/>
</dbReference>
<dbReference type="Proteomes" id="UP000812277">
    <property type="component" value="Unassembled WGS sequence"/>
</dbReference>
<gene>
    <name evidence="7" type="ORF">K0T92_24700</name>
</gene>
<dbReference type="InterPro" id="IPR001207">
    <property type="entry name" value="Transposase_mutator"/>
</dbReference>
<evidence type="ECO:0000256" key="1">
    <source>
        <dbReference type="ARBA" id="ARBA00002190"/>
    </source>
</evidence>
<reference evidence="7 8" key="1">
    <citation type="submission" date="2021-07" db="EMBL/GenBank/DDBJ databases">
        <title>Paenibacillus radiodurans sp. nov., isolated from the southeastern edge of Tengger Desert.</title>
        <authorList>
            <person name="Zhang G."/>
        </authorList>
    </citation>
    <scope>NUCLEOTIDE SEQUENCE [LARGE SCALE GENOMIC DNA]</scope>
    <source>
        <strain evidence="7 8">DT7-4</strain>
    </source>
</reference>
<keyword evidence="6" id="KW-0814">Transposable element</keyword>
<comment type="caution">
    <text evidence="7">The sequence shown here is derived from an EMBL/GenBank/DDBJ whole genome shotgun (WGS) entry which is preliminary data.</text>
</comment>
<dbReference type="Pfam" id="PF00872">
    <property type="entry name" value="Transposase_mut"/>
    <property type="match status" value="1"/>
</dbReference>
<keyword evidence="5 6" id="KW-0233">DNA recombination</keyword>
<evidence type="ECO:0000256" key="5">
    <source>
        <dbReference type="ARBA" id="ARBA00023172"/>
    </source>
</evidence>
<organism evidence="7 8">
    <name type="scientific">Paenibacillus oenotherae</name>
    <dbReference type="NCBI Taxonomy" id="1435645"/>
    <lineage>
        <taxon>Bacteria</taxon>
        <taxon>Bacillati</taxon>
        <taxon>Bacillota</taxon>
        <taxon>Bacilli</taxon>
        <taxon>Bacillales</taxon>
        <taxon>Paenibacillaceae</taxon>
        <taxon>Paenibacillus</taxon>
    </lineage>
</organism>
<evidence type="ECO:0000256" key="6">
    <source>
        <dbReference type="RuleBase" id="RU365089"/>
    </source>
</evidence>
<sequence>MTIIAENQLTNLFENLVTQFVKENLESIMKAEIKHFMEDETNERNSRNGYYNRSLHTKFGHIDALEVPRDRNGAFQTHVFEPYQRRDGWLEEAVIQMYKSGMGTRDVARFIESMFGSHYSPTTVSNITATVLEDIQTWHQRPLKKRYSVIYLDGMYVKL</sequence>
<feature type="non-terminal residue" evidence="7">
    <location>
        <position position="159"/>
    </location>
</feature>
<evidence type="ECO:0000313" key="7">
    <source>
        <dbReference type="EMBL" id="MBW7477894.1"/>
    </source>
</evidence>
<keyword evidence="4 6" id="KW-0238">DNA-binding</keyword>
<accession>A0ABS7DDS1</accession>
<dbReference type="RefSeq" id="WP_219875280.1">
    <property type="nucleotide sequence ID" value="NZ_JAHZIJ010000090.1"/>
</dbReference>
<comment type="similarity">
    <text evidence="2 6">Belongs to the transposase mutator family.</text>
</comment>
<protein>
    <recommendedName>
        <fullName evidence="6">Mutator family transposase</fullName>
    </recommendedName>
</protein>